<evidence type="ECO:0000256" key="1">
    <source>
        <dbReference type="ARBA" id="ARBA00001947"/>
    </source>
</evidence>
<evidence type="ECO:0000256" key="8">
    <source>
        <dbReference type="ARBA" id="ARBA00023049"/>
    </source>
</evidence>
<evidence type="ECO:0000256" key="4">
    <source>
        <dbReference type="ARBA" id="ARBA00022670"/>
    </source>
</evidence>
<keyword evidence="7 9" id="KW-0862">Zinc</keyword>
<evidence type="ECO:0000256" key="7">
    <source>
        <dbReference type="ARBA" id="ARBA00022833"/>
    </source>
</evidence>
<dbReference type="SUPFAM" id="SSF53187">
    <property type="entry name" value="Zn-dependent exopeptidases"/>
    <property type="match status" value="1"/>
</dbReference>
<dbReference type="InterPro" id="IPR023358">
    <property type="entry name" value="Peptidase_M18_dom2"/>
</dbReference>
<accession>A0AA48HX76</accession>
<name>A0AA48HX76_9FIRM</name>
<keyword evidence="3 9" id="KW-0031">Aminopeptidase</keyword>
<evidence type="ECO:0000256" key="9">
    <source>
        <dbReference type="RuleBase" id="RU004386"/>
    </source>
</evidence>
<dbReference type="GO" id="GO:0008270">
    <property type="term" value="F:zinc ion binding"/>
    <property type="evidence" value="ECO:0007669"/>
    <property type="project" value="InterPro"/>
</dbReference>
<reference evidence="11" key="1">
    <citation type="journal article" date="2023" name="ISME J.">
        <title>Emergence of putative energy parasites within Clostridia revealed by genome analysis of a novel endosymbiotic clade.</title>
        <authorList>
            <person name="Takahashi K."/>
            <person name="Kuwahara H."/>
            <person name="Horikawa Y."/>
            <person name="Izawa K."/>
            <person name="Kato D."/>
            <person name="Inagaki T."/>
            <person name="Yuki M."/>
            <person name="Ohkuma M."/>
            <person name="Hongoh Y."/>
        </authorList>
    </citation>
    <scope>NUCLEOTIDE SEQUENCE</scope>
    <source>
        <strain evidence="11">RsTa-C01</strain>
    </source>
</reference>
<dbReference type="GO" id="GO:0006508">
    <property type="term" value="P:proteolysis"/>
    <property type="evidence" value="ECO:0007669"/>
    <property type="project" value="UniProtKB-KW"/>
</dbReference>
<comment type="similarity">
    <text evidence="2 9">Belongs to the peptidase M18 family.</text>
</comment>
<evidence type="ECO:0000256" key="6">
    <source>
        <dbReference type="ARBA" id="ARBA00022801"/>
    </source>
</evidence>
<keyword evidence="4 9" id="KW-0645">Protease</keyword>
<gene>
    <name evidence="11" type="ORF">RsTaC01_1047</name>
</gene>
<dbReference type="EMBL" id="AP027925">
    <property type="protein sequence ID" value="BED93091.1"/>
    <property type="molecule type" value="Genomic_DNA"/>
</dbReference>
<evidence type="ECO:0000313" key="11">
    <source>
        <dbReference type="EMBL" id="BED93091.1"/>
    </source>
</evidence>
<dbReference type="SUPFAM" id="SSF101821">
    <property type="entry name" value="Aminopeptidase/glucanase lid domain"/>
    <property type="match status" value="1"/>
</dbReference>
<proteinExistence type="inferred from homology"/>
<dbReference type="AlphaFoldDB" id="A0AA48HX76"/>
<dbReference type="GO" id="GO:0004177">
    <property type="term" value="F:aminopeptidase activity"/>
    <property type="evidence" value="ECO:0007669"/>
    <property type="project" value="UniProtKB-KW"/>
</dbReference>
<keyword evidence="8 9" id="KW-0482">Metalloprotease</keyword>
<dbReference type="NCBIfam" id="NF002600">
    <property type="entry name" value="PRK02256.1"/>
    <property type="match status" value="1"/>
</dbReference>
<evidence type="ECO:0000256" key="3">
    <source>
        <dbReference type="ARBA" id="ARBA00022438"/>
    </source>
</evidence>
<organism evidence="11">
    <name type="scientific">Candidatus Paraimprobicoccus trichonymphae</name>
    <dbReference type="NCBI Taxonomy" id="3033793"/>
    <lineage>
        <taxon>Bacteria</taxon>
        <taxon>Bacillati</taxon>
        <taxon>Bacillota</taxon>
        <taxon>Clostridia</taxon>
        <taxon>Candidatus Paraimprobicoccus</taxon>
    </lineage>
</organism>
<protein>
    <recommendedName>
        <fullName evidence="10">M18 family aminopeptidase</fullName>
        <ecNumber evidence="10">3.4.11.-</ecNumber>
    </recommendedName>
</protein>
<comment type="cofactor">
    <cofactor evidence="1 10">
        <name>Zn(2+)</name>
        <dbReference type="ChEBI" id="CHEBI:29105"/>
    </cofactor>
</comment>
<dbReference type="Gene3D" id="3.40.630.10">
    <property type="entry name" value="Zn peptidases"/>
    <property type="match status" value="1"/>
</dbReference>
<evidence type="ECO:0000256" key="2">
    <source>
        <dbReference type="ARBA" id="ARBA00008290"/>
    </source>
</evidence>
<dbReference type="Pfam" id="PF02127">
    <property type="entry name" value="Peptidase_M18"/>
    <property type="match status" value="1"/>
</dbReference>
<dbReference type="Gene3D" id="2.30.250.10">
    <property type="entry name" value="Aminopeptidase i, Domain 2"/>
    <property type="match status" value="1"/>
</dbReference>
<dbReference type="GO" id="GO:0005737">
    <property type="term" value="C:cytoplasm"/>
    <property type="evidence" value="ECO:0007669"/>
    <property type="project" value="UniProtKB-ARBA"/>
</dbReference>
<dbReference type="PRINTS" id="PR00932">
    <property type="entry name" value="AMINO1PTASE"/>
</dbReference>
<dbReference type="KEGG" id="ptrh:RsTaC01_1047"/>
<evidence type="ECO:0000256" key="5">
    <source>
        <dbReference type="ARBA" id="ARBA00022723"/>
    </source>
</evidence>
<dbReference type="GO" id="GO:0008237">
    <property type="term" value="F:metallopeptidase activity"/>
    <property type="evidence" value="ECO:0007669"/>
    <property type="project" value="UniProtKB-KW"/>
</dbReference>
<dbReference type="PANTHER" id="PTHR28570:SF2">
    <property type="entry name" value="M18 FAMILY AMINOPEPTIDASE 1-RELATED"/>
    <property type="match status" value="1"/>
</dbReference>
<dbReference type="EC" id="3.4.11.-" evidence="10"/>
<keyword evidence="5 9" id="KW-0479">Metal-binding</keyword>
<dbReference type="Proteomes" id="UP001335720">
    <property type="component" value="Chromosome"/>
</dbReference>
<dbReference type="PANTHER" id="PTHR28570">
    <property type="entry name" value="ASPARTYL AMINOPEPTIDASE"/>
    <property type="match status" value="1"/>
</dbReference>
<evidence type="ECO:0000256" key="10">
    <source>
        <dbReference type="RuleBase" id="RU004387"/>
    </source>
</evidence>
<dbReference type="InterPro" id="IPR001948">
    <property type="entry name" value="Peptidase_M18"/>
</dbReference>
<sequence>MSKEKDLKKKLFIKKEHGAKILDEKEFENSSRFAEKYKKFMNTARTERGIIDYVLENSKKLGFEEFDSDKKYKPGDRVYFNNRYKSLIVAIIGEKNLNQGVNMAISHIDSPRLDLKPNPLYESDDLAFFKTHYYGGIKKYQWTAIPLALYGTIVKRDGSVVDVSVGEDSSEPCFYISDLLPHLAREQMSKPMKKAISGEDLNILVGSLPFKDSEKSEAVKLNILNLLNKKYGIVESDFISADLQLIPNFKAQDIGFDRSLIGGYGHDDRSCAYGSIEAIFSIKGVPNNTCLVVLTDKEETGSNGNTGMKSKFLKNFIADLAEKEKIKTRRVLSKSKCLSVDVDAAYDPNFPNEFDKNNTSYLNKGVVLTKYTGSGGKSGTSDASAEFVGKVRQIMNNNDVIWQSGELGKVDAGGGGTISKYIANLDVEVLDLGIPVLSMHSPYEVISKIDLYMCYKSVKAFLESENLA</sequence>
<keyword evidence="6 9" id="KW-0378">Hydrolase</keyword>